<gene>
    <name evidence="3" type="ORF">SHEWBE_3999</name>
</gene>
<comment type="similarity">
    <text evidence="1">Belongs to the UPF0162 family.</text>
</comment>
<dbReference type="Pfam" id="PF13369">
    <property type="entry name" value="Transglut_core2"/>
    <property type="match status" value="1"/>
</dbReference>
<evidence type="ECO:0000256" key="1">
    <source>
        <dbReference type="ARBA" id="ARBA00007100"/>
    </source>
</evidence>
<dbReference type="KEGG" id="sbk:SHEWBE_3999"/>
<dbReference type="Pfam" id="PF13371">
    <property type="entry name" value="TPR_9"/>
    <property type="match status" value="1"/>
</dbReference>
<dbReference type="EMBL" id="LS483452">
    <property type="protein sequence ID" value="SQH77962.1"/>
    <property type="molecule type" value="Genomic_DNA"/>
</dbReference>
<dbReference type="OrthoDB" id="232498at2"/>
<accession>A0A330M780</accession>
<reference evidence="4" key="1">
    <citation type="submission" date="2018-06" db="EMBL/GenBank/DDBJ databases">
        <authorList>
            <person name="Cea G.-C."/>
            <person name="William W."/>
        </authorList>
    </citation>
    <scope>NUCLEOTIDE SEQUENCE [LARGE SCALE GENOMIC DNA]</scope>
    <source>
        <strain evidence="4">DB21MT-2</strain>
    </source>
</reference>
<evidence type="ECO:0000313" key="3">
    <source>
        <dbReference type="EMBL" id="SQH77962.1"/>
    </source>
</evidence>
<dbReference type="Proteomes" id="UP000250123">
    <property type="component" value="Chromosome SHEWBE"/>
</dbReference>
<evidence type="ECO:0000313" key="4">
    <source>
        <dbReference type="Proteomes" id="UP000250123"/>
    </source>
</evidence>
<dbReference type="AlphaFoldDB" id="A0A330M780"/>
<proteinExistence type="inferred from homology"/>
<feature type="domain" description="Protein SirB1 N-terminal" evidence="2">
    <location>
        <begin position="49"/>
        <end position="177"/>
    </location>
</feature>
<protein>
    <recommendedName>
        <fullName evidence="2">Protein SirB1 N-terminal domain-containing protein</fullName>
    </recommendedName>
</protein>
<evidence type="ECO:0000259" key="2">
    <source>
        <dbReference type="Pfam" id="PF13369"/>
    </source>
</evidence>
<dbReference type="InterPro" id="IPR032698">
    <property type="entry name" value="SirB1_N"/>
</dbReference>
<name>A0A330M780_9GAMM</name>
<organism evidence="3 4">
    <name type="scientific">Shewanella benthica</name>
    <dbReference type="NCBI Taxonomy" id="43661"/>
    <lineage>
        <taxon>Bacteria</taxon>
        <taxon>Pseudomonadati</taxon>
        <taxon>Pseudomonadota</taxon>
        <taxon>Gammaproteobacteria</taxon>
        <taxon>Alteromonadales</taxon>
        <taxon>Shewanellaceae</taxon>
        <taxon>Shewanella</taxon>
    </lineage>
</organism>
<sequence length="262" mass="29512">MTTLTLKDSIQLPEMAFEISQHLGFSKLESAKWAWLEIAGSVLSHYVVDPHERLEGLLHWFYQDLGFCARESYFSVEAADLGACVTTRQGNSTTLATVLMLLAKQLDLELEPLLLPGTTVLCSRIDDKIRYIDPLTGDDLTRHELHVLVRGELGNGVGFKSSYLKPVSSKRLVSRMIHELKAGSIISHQFEPAMECCNLLLQWHSDDLNLNRERAFIAQQLGCISVAAADLKHFVDNSPHDPMIELVKMQLKELKGKQEVYH</sequence>
<dbReference type="RefSeq" id="WP_112353668.1">
    <property type="nucleotide sequence ID" value="NZ_LS483452.1"/>
</dbReference>